<evidence type="ECO:0000313" key="2">
    <source>
        <dbReference type="Proteomes" id="UP000295781"/>
    </source>
</evidence>
<proteinExistence type="predicted"/>
<evidence type="ECO:0000313" key="1">
    <source>
        <dbReference type="EMBL" id="AUX21942.1"/>
    </source>
</evidence>
<accession>A0A4V0NDA0</accession>
<name>A0A4V0NDA0_SORCE</name>
<sequence length="31" mass="3175">MARFLDSAALGSRVIPALGGMCPPVAPCEML</sequence>
<dbReference type="Proteomes" id="UP000295781">
    <property type="component" value="Chromosome"/>
</dbReference>
<dbReference type="AlphaFoldDB" id="A0A4V0NDA0"/>
<dbReference type="EMBL" id="CP012670">
    <property type="protein sequence ID" value="AUX21942.1"/>
    <property type="molecule type" value="Genomic_DNA"/>
</dbReference>
<protein>
    <submittedName>
        <fullName evidence="1">Uncharacterized protein</fullName>
    </submittedName>
</protein>
<gene>
    <name evidence="1" type="ORF">SOCEGT47_024400</name>
</gene>
<reference evidence="1 2" key="1">
    <citation type="submission" date="2015-09" db="EMBL/GenBank/DDBJ databases">
        <title>Sorangium comparison.</title>
        <authorList>
            <person name="Zaburannyi N."/>
            <person name="Bunk B."/>
            <person name="Overmann J."/>
            <person name="Mueller R."/>
        </authorList>
    </citation>
    <scope>NUCLEOTIDE SEQUENCE [LARGE SCALE GENOMIC DNA]</scope>
    <source>
        <strain evidence="1 2">So ceGT47</strain>
    </source>
</reference>
<organism evidence="1 2">
    <name type="scientific">Sorangium cellulosum</name>
    <name type="common">Polyangium cellulosum</name>
    <dbReference type="NCBI Taxonomy" id="56"/>
    <lineage>
        <taxon>Bacteria</taxon>
        <taxon>Pseudomonadati</taxon>
        <taxon>Myxococcota</taxon>
        <taxon>Polyangia</taxon>
        <taxon>Polyangiales</taxon>
        <taxon>Polyangiaceae</taxon>
        <taxon>Sorangium</taxon>
    </lineage>
</organism>